<comment type="cofactor">
    <cofactor evidence="7">
        <name>a divalent metal cation</name>
        <dbReference type="ChEBI" id="CHEBI:60240"/>
    </cofactor>
    <text evidence="7">Binds 1 divalent metal cation per subunit.</text>
</comment>
<organism evidence="9">
    <name type="scientific">Candidatus Caldatribacterium californiense</name>
    <dbReference type="NCBI Taxonomy" id="1454726"/>
    <lineage>
        <taxon>Bacteria</taxon>
        <taxon>Pseudomonadati</taxon>
        <taxon>Atribacterota</taxon>
        <taxon>Atribacteria</taxon>
        <taxon>Atribacterales</taxon>
        <taxon>Candidatus Caldatribacteriaceae</taxon>
        <taxon>Candidatus Caldatribacterium</taxon>
    </lineage>
</organism>
<evidence type="ECO:0000313" key="9">
    <source>
        <dbReference type="EMBL" id="HGI75165.1"/>
    </source>
</evidence>
<evidence type="ECO:0000256" key="3">
    <source>
        <dbReference type="ARBA" id="ARBA00022490"/>
    </source>
</evidence>
<feature type="domain" description="Survival protein SurE-like phosphatase/nucleotidase" evidence="8">
    <location>
        <begin position="5"/>
        <end position="187"/>
    </location>
</feature>
<keyword evidence="5 7" id="KW-0547">Nucleotide-binding</keyword>
<dbReference type="GO" id="GO:0046872">
    <property type="term" value="F:metal ion binding"/>
    <property type="evidence" value="ECO:0007669"/>
    <property type="project" value="UniProtKB-UniRule"/>
</dbReference>
<comment type="function">
    <text evidence="7">Nucleotidase that shows phosphatase activity on nucleoside 5'-monophosphates.</text>
</comment>
<dbReference type="InterPro" id="IPR002828">
    <property type="entry name" value="SurE-like_Pase/nucleotidase"/>
</dbReference>
<evidence type="ECO:0000259" key="8">
    <source>
        <dbReference type="Pfam" id="PF01975"/>
    </source>
</evidence>
<dbReference type="HAMAP" id="MF_00060">
    <property type="entry name" value="SurE"/>
    <property type="match status" value="1"/>
</dbReference>
<evidence type="ECO:0000256" key="5">
    <source>
        <dbReference type="ARBA" id="ARBA00022741"/>
    </source>
</evidence>
<evidence type="ECO:0000256" key="6">
    <source>
        <dbReference type="ARBA" id="ARBA00022801"/>
    </source>
</evidence>
<dbReference type="GO" id="GO:0004309">
    <property type="term" value="F:exopolyphosphatase activity"/>
    <property type="evidence" value="ECO:0007669"/>
    <property type="project" value="TreeGrafter"/>
</dbReference>
<evidence type="ECO:0000256" key="1">
    <source>
        <dbReference type="ARBA" id="ARBA00000815"/>
    </source>
</evidence>
<dbReference type="Pfam" id="PF01975">
    <property type="entry name" value="SurE"/>
    <property type="match status" value="1"/>
</dbReference>
<name>A0A7V3YM23_9BACT</name>
<dbReference type="GO" id="GO:0008253">
    <property type="term" value="F:5'-nucleotidase activity"/>
    <property type="evidence" value="ECO:0007669"/>
    <property type="project" value="UniProtKB-UniRule"/>
</dbReference>
<evidence type="ECO:0000256" key="7">
    <source>
        <dbReference type="HAMAP-Rule" id="MF_00060"/>
    </source>
</evidence>
<dbReference type="PANTHER" id="PTHR30457:SF12">
    <property type="entry name" value="5'_3'-NUCLEOTIDASE SURE"/>
    <property type="match status" value="1"/>
</dbReference>
<feature type="binding site" evidence="7">
    <location>
        <position position="10"/>
    </location>
    <ligand>
        <name>a divalent metal cation</name>
        <dbReference type="ChEBI" id="CHEBI:60240"/>
    </ligand>
</feature>
<sequence length="252" mass="28163">MMERILITNDDGFESPGIRALVRAFRKEAEVILVAPQEERSCSSHSITARNPLRVREVEVEGVRGYAVDGTPADTVILGLNLFPDIDFVVSGINRGPNLGFDVFYSGTVAASLEAAMSGIPALAVSLVLNGHENYDLAAEIAVEVWKTFRDILRGERNLVLNVNVPDVPHREFLRGLRITELGDRFYVTGVREIAQSNGERVFVFEEVQRDPLFLENSDFEAVRENRVSVTPLRPNLTDYLVRRRLVGILAR</sequence>
<dbReference type="GO" id="GO:0005737">
    <property type="term" value="C:cytoplasm"/>
    <property type="evidence" value="ECO:0007669"/>
    <property type="project" value="UniProtKB-SubCell"/>
</dbReference>
<keyword evidence="3 7" id="KW-0963">Cytoplasm</keyword>
<dbReference type="GO" id="GO:0008254">
    <property type="term" value="F:3'-nucleotidase activity"/>
    <property type="evidence" value="ECO:0007669"/>
    <property type="project" value="TreeGrafter"/>
</dbReference>
<evidence type="ECO:0000256" key="2">
    <source>
        <dbReference type="ARBA" id="ARBA00011062"/>
    </source>
</evidence>
<dbReference type="EC" id="3.1.3.5" evidence="7"/>
<comment type="subcellular location">
    <subcellularLocation>
        <location evidence="7">Cytoplasm</location>
    </subcellularLocation>
</comment>
<keyword evidence="4 7" id="KW-0479">Metal-binding</keyword>
<dbReference type="Gene3D" id="3.40.1210.10">
    <property type="entry name" value="Survival protein SurE-like phosphatase/nucleotidase"/>
    <property type="match status" value="1"/>
</dbReference>
<dbReference type="InterPro" id="IPR030048">
    <property type="entry name" value="SurE"/>
</dbReference>
<feature type="binding site" evidence="7">
    <location>
        <position position="11"/>
    </location>
    <ligand>
        <name>a divalent metal cation</name>
        <dbReference type="ChEBI" id="CHEBI:60240"/>
    </ligand>
</feature>
<dbReference type="PANTHER" id="PTHR30457">
    <property type="entry name" value="5'-NUCLEOTIDASE SURE"/>
    <property type="match status" value="1"/>
</dbReference>
<dbReference type="NCBIfam" id="TIGR00087">
    <property type="entry name" value="surE"/>
    <property type="match status" value="1"/>
</dbReference>
<dbReference type="InterPro" id="IPR036523">
    <property type="entry name" value="SurE-like_sf"/>
</dbReference>
<comment type="caution">
    <text evidence="9">The sequence shown here is derived from an EMBL/GenBank/DDBJ whole genome shotgun (WGS) entry which is preliminary data.</text>
</comment>
<dbReference type="SUPFAM" id="SSF64167">
    <property type="entry name" value="SurE-like"/>
    <property type="match status" value="1"/>
</dbReference>
<dbReference type="GO" id="GO:0000166">
    <property type="term" value="F:nucleotide binding"/>
    <property type="evidence" value="ECO:0007669"/>
    <property type="project" value="UniProtKB-KW"/>
</dbReference>
<keyword evidence="6 7" id="KW-0378">Hydrolase</keyword>
<evidence type="ECO:0000256" key="4">
    <source>
        <dbReference type="ARBA" id="ARBA00022723"/>
    </source>
</evidence>
<dbReference type="AlphaFoldDB" id="A0A7V3YM23"/>
<gene>
    <name evidence="7 9" type="primary">surE</name>
    <name evidence="9" type="ORF">ENU96_05755</name>
</gene>
<accession>A0A7V3YM23</accession>
<dbReference type="EMBL" id="DTEN01000228">
    <property type="protein sequence ID" value="HGI75165.1"/>
    <property type="molecule type" value="Genomic_DNA"/>
</dbReference>
<comment type="similarity">
    <text evidence="2 7">Belongs to the SurE nucleotidase family.</text>
</comment>
<proteinExistence type="inferred from homology"/>
<reference evidence="9" key="1">
    <citation type="journal article" date="2020" name="mSystems">
        <title>Genome- and Community-Level Interaction Insights into Carbon Utilization and Element Cycling Functions of Hydrothermarchaeota in Hydrothermal Sediment.</title>
        <authorList>
            <person name="Zhou Z."/>
            <person name="Liu Y."/>
            <person name="Xu W."/>
            <person name="Pan J."/>
            <person name="Luo Z.H."/>
            <person name="Li M."/>
        </authorList>
    </citation>
    <scope>NUCLEOTIDE SEQUENCE [LARGE SCALE GENOMIC DNA]</scope>
    <source>
        <strain evidence="9">SpSt-716</strain>
    </source>
</reference>
<protein>
    <recommendedName>
        <fullName evidence="7">5'-nucleotidase SurE</fullName>
        <ecNumber evidence="7">3.1.3.5</ecNumber>
    </recommendedName>
    <alternativeName>
        <fullName evidence="7">Nucleoside 5'-monophosphate phosphohydrolase</fullName>
    </alternativeName>
</protein>
<feature type="binding site" evidence="7">
    <location>
        <position position="41"/>
    </location>
    <ligand>
        <name>a divalent metal cation</name>
        <dbReference type="ChEBI" id="CHEBI:60240"/>
    </ligand>
</feature>
<feature type="binding site" evidence="7">
    <location>
        <position position="94"/>
    </location>
    <ligand>
        <name>a divalent metal cation</name>
        <dbReference type="ChEBI" id="CHEBI:60240"/>
    </ligand>
</feature>
<comment type="catalytic activity">
    <reaction evidence="1 7">
        <text>a ribonucleoside 5'-phosphate + H2O = a ribonucleoside + phosphate</text>
        <dbReference type="Rhea" id="RHEA:12484"/>
        <dbReference type="ChEBI" id="CHEBI:15377"/>
        <dbReference type="ChEBI" id="CHEBI:18254"/>
        <dbReference type="ChEBI" id="CHEBI:43474"/>
        <dbReference type="ChEBI" id="CHEBI:58043"/>
        <dbReference type="EC" id="3.1.3.5"/>
    </reaction>
</comment>